<proteinExistence type="predicted"/>
<accession>A0A396JP65</accession>
<evidence type="ECO:0000256" key="1">
    <source>
        <dbReference type="SAM" id="MobiDB-lite"/>
    </source>
</evidence>
<dbReference type="EMBL" id="PSQE01000001">
    <property type="protein sequence ID" value="RHN80080.1"/>
    <property type="molecule type" value="Genomic_DNA"/>
</dbReference>
<dbReference type="Gramene" id="rna3959">
    <property type="protein sequence ID" value="RHN80080.1"/>
    <property type="gene ID" value="gene3959"/>
</dbReference>
<dbReference type="Proteomes" id="UP000265566">
    <property type="component" value="Chromosome 1"/>
</dbReference>
<name>A0A396JP65_MEDTR</name>
<feature type="compositionally biased region" description="Low complexity" evidence="1">
    <location>
        <begin position="75"/>
        <end position="85"/>
    </location>
</feature>
<evidence type="ECO:0000313" key="2">
    <source>
        <dbReference type="EMBL" id="RHN80080.1"/>
    </source>
</evidence>
<organism evidence="2">
    <name type="scientific">Medicago truncatula</name>
    <name type="common">Barrel medic</name>
    <name type="synonym">Medicago tribuloides</name>
    <dbReference type="NCBI Taxonomy" id="3880"/>
    <lineage>
        <taxon>Eukaryota</taxon>
        <taxon>Viridiplantae</taxon>
        <taxon>Streptophyta</taxon>
        <taxon>Embryophyta</taxon>
        <taxon>Tracheophyta</taxon>
        <taxon>Spermatophyta</taxon>
        <taxon>Magnoliopsida</taxon>
        <taxon>eudicotyledons</taxon>
        <taxon>Gunneridae</taxon>
        <taxon>Pentapetalae</taxon>
        <taxon>rosids</taxon>
        <taxon>fabids</taxon>
        <taxon>Fabales</taxon>
        <taxon>Fabaceae</taxon>
        <taxon>Papilionoideae</taxon>
        <taxon>50 kb inversion clade</taxon>
        <taxon>NPAAA clade</taxon>
        <taxon>Hologalegina</taxon>
        <taxon>IRL clade</taxon>
        <taxon>Trifolieae</taxon>
        <taxon>Medicago</taxon>
    </lineage>
</organism>
<sequence>MKRQLVNIRGSVLDTDAPSVVRLDIITDHAKVLRLTQLHKSGRKPPRSVPDARNAPSENVQDVQDAHNEIAQDAQNENAQDAQNETAPSGKAPVAKNVSGRVVAATKGSAKVVSSKYKHVKPVATKGAAVTRPVVVNKPAAKPAHKASHKHVATVKPSYKFKSATDISSTSTSMFVTSANAATSMSVNPHFKVPAKKKSEIIYDVTQLKNKARTTMSWKGRTCDGSRTNSSSKVPIYNLNNLRRSGRTCYFGPQPKLGALGTLETNPIGIDEGDGVLSQENHP</sequence>
<gene>
    <name evidence="2" type="ORF">MtrunA17_Chr1g0184361</name>
</gene>
<feature type="region of interest" description="Disordered" evidence="1">
    <location>
        <begin position="38"/>
        <end position="61"/>
    </location>
</feature>
<feature type="region of interest" description="Disordered" evidence="1">
    <location>
        <begin position="75"/>
        <end position="95"/>
    </location>
</feature>
<comment type="caution">
    <text evidence="2">The sequence shown here is derived from an EMBL/GenBank/DDBJ whole genome shotgun (WGS) entry which is preliminary data.</text>
</comment>
<dbReference type="AlphaFoldDB" id="A0A396JP65"/>
<protein>
    <submittedName>
        <fullName evidence="2">Uncharacterized protein</fullName>
    </submittedName>
</protein>
<reference evidence="2" key="1">
    <citation type="journal article" date="2018" name="Nat. Plants">
        <title>Whole-genome landscape of Medicago truncatula symbiotic genes.</title>
        <authorList>
            <person name="Pecrix Y."/>
            <person name="Gamas P."/>
            <person name="Carrere S."/>
        </authorList>
    </citation>
    <scope>NUCLEOTIDE SEQUENCE</scope>
    <source>
        <tissue evidence="2">Leaves</tissue>
    </source>
</reference>